<dbReference type="InterPro" id="IPR010492">
    <property type="entry name" value="GINS_Psf3"/>
</dbReference>
<sequence length="205" mass="23086">MLDLLHPLELFSEETPVETTFRFGVTGLGKTLDAGSSEHDVQPGASVEAPLWLVRPLVGRSMASIKLPTIYGERYQRKLNAGADCVSLKNLAPYFYEVGNKLNEMWERSPIFSDFLVRTFRSRYYELISKGLNSMTGEEVLLLCSKLSVEEQQLFEGGRVSTVCFDSWLQMERPAAARLPQPRQTRKRSAEQAAGQPTLKQAIRV</sequence>
<evidence type="ECO:0000313" key="3">
    <source>
        <dbReference type="Proteomes" id="UP000815325"/>
    </source>
</evidence>
<organism evidence="2 3">
    <name type="scientific">Dunaliella salina</name>
    <name type="common">Green alga</name>
    <name type="synonym">Protococcus salinus</name>
    <dbReference type="NCBI Taxonomy" id="3046"/>
    <lineage>
        <taxon>Eukaryota</taxon>
        <taxon>Viridiplantae</taxon>
        <taxon>Chlorophyta</taxon>
        <taxon>core chlorophytes</taxon>
        <taxon>Chlorophyceae</taxon>
        <taxon>CS clade</taxon>
        <taxon>Chlamydomonadales</taxon>
        <taxon>Dunaliellaceae</taxon>
        <taxon>Dunaliella</taxon>
    </lineage>
</organism>
<dbReference type="SUPFAM" id="SSF158573">
    <property type="entry name" value="GINS helical bundle-like"/>
    <property type="match status" value="1"/>
</dbReference>
<protein>
    <recommendedName>
        <fullName evidence="4">DNA replication complex GINS protein PSF3</fullName>
    </recommendedName>
</protein>
<accession>A0ABQ7GTQ0</accession>
<dbReference type="PANTHER" id="PTHR22768:SF0">
    <property type="entry name" value="DNA REPLICATION COMPLEX GINS PROTEIN PSF3"/>
    <property type="match status" value="1"/>
</dbReference>
<dbReference type="Gene3D" id="1.20.58.2050">
    <property type="match status" value="1"/>
</dbReference>
<dbReference type="PANTHER" id="PTHR22768">
    <property type="entry name" value="DNA REPLICATION COMPLEX GINS PROTEIN PSF3"/>
    <property type="match status" value="1"/>
</dbReference>
<dbReference type="EMBL" id="MU069596">
    <property type="protein sequence ID" value="KAF5837981.1"/>
    <property type="molecule type" value="Genomic_DNA"/>
</dbReference>
<feature type="region of interest" description="Disordered" evidence="1">
    <location>
        <begin position="176"/>
        <end position="205"/>
    </location>
</feature>
<keyword evidence="3" id="KW-1185">Reference proteome</keyword>
<proteinExistence type="predicted"/>
<reference evidence="2" key="1">
    <citation type="submission" date="2017-08" db="EMBL/GenBank/DDBJ databases">
        <authorList>
            <person name="Polle J.E."/>
            <person name="Barry K."/>
            <person name="Cushman J."/>
            <person name="Schmutz J."/>
            <person name="Tran D."/>
            <person name="Hathwaick L.T."/>
            <person name="Yim W.C."/>
            <person name="Jenkins J."/>
            <person name="Mckie-Krisberg Z.M."/>
            <person name="Prochnik S."/>
            <person name="Lindquist E."/>
            <person name="Dockter R.B."/>
            <person name="Adam C."/>
            <person name="Molina H."/>
            <person name="Bunkerborg J."/>
            <person name="Jin E."/>
            <person name="Buchheim M."/>
            <person name="Magnuson J."/>
        </authorList>
    </citation>
    <scope>NUCLEOTIDE SEQUENCE</scope>
    <source>
        <strain evidence="2">CCAP 19/18</strain>
    </source>
</reference>
<dbReference type="SUPFAM" id="SSF160059">
    <property type="entry name" value="PriA/YqbF domain"/>
    <property type="match status" value="1"/>
</dbReference>
<dbReference type="Proteomes" id="UP000815325">
    <property type="component" value="Unassembled WGS sequence"/>
</dbReference>
<gene>
    <name evidence="2" type="ORF">DUNSADRAFT_3642</name>
</gene>
<evidence type="ECO:0000256" key="1">
    <source>
        <dbReference type="SAM" id="MobiDB-lite"/>
    </source>
</evidence>
<dbReference type="InterPro" id="IPR036224">
    <property type="entry name" value="GINS_bundle-like_dom_sf"/>
</dbReference>
<dbReference type="CDD" id="cd11713">
    <property type="entry name" value="GINS_A_psf3"/>
    <property type="match status" value="1"/>
</dbReference>
<dbReference type="InterPro" id="IPR038437">
    <property type="entry name" value="GINS_Psf3_sf"/>
</dbReference>
<name>A0ABQ7GTQ0_DUNSA</name>
<evidence type="ECO:0008006" key="4">
    <source>
        <dbReference type="Google" id="ProtNLM"/>
    </source>
</evidence>
<comment type="caution">
    <text evidence="2">The sequence shown here is derived from an EMBL/GenBank/DDBJ whole genome shotgun (WGS) entry which is preliminary data.</text>
</comment>
<evidence type="ECO:0000313" key="2">
    <source>
        <dbReference type="EMBL" id="KAF5837981.1"/>
    </source>
</evidence>